<organism evidence="1 2">
    <name type="scientific">Paracoccus amoyensis</name>
    <dbReference type="NCBI Taxonomy" id="2760093"/>
    <lineage>
        <taxon>Bacteria</taxon>
        <taxon>Pseudomonadati</taxon>
        <taxon>Pseudomonadota</taxon>
        <taxon>Alphaproteobacteria</taxon>
        <taxon>Rhodobacterales</taxon>
        <taxon>Paracoccaceae</taxon>
        <taxon>Paracoccus</taxon>
    </lineage>
</organism>
<dbReference type="EMBL" id="JACOQL010000003">
    <property type="protein sequence ID" value="MBC9247175.1"/>
    <property type="molecule type" value="Genomic_DNA"/>
</dbReference>
<keyword evidence="2" id="KW-1185">Reference proteome</keyword>
<dbReference type="SUPFAM" id="SSF53474">
    <property type="entry name" value="alpha/beta-Hydrolases"/>
    <property type="match status" value="1"/>
</dbReference>
<dbReference type="InterPro" id="IPR029058">
    <property type="entry name" value="AB_hydrolase_fold"/>
</dbReference>
<accession>A0A926GNN6</accession>
<dbReference type="RefSeq" id="WP_187793672.1">
    <property type="nucleotide sequence ID" value="NZ_JACOQL010000003.1"/>
</dbReference>
<dbReference type="GO" id="GO:0016787">
    <property type="term" value="F:hydrolase activity"/>
    <property type="evidence" value="ECO:0007669"/>
    <property type="project" value="UniProtKB-KW"/>
</dbReference>
<dbReference type="PANTHER" id="PTHR36513">
    <property type="entry name" value="ABC TRANSMEMBRANE TYPE-1 DOMAIN-CONTAINING PROTEIN"/>
    <property type="match status" value="1"/>
</dbReference>
<dbReference type="Gene3D" id="3.40.50.1820">
    <property type="entry name" value="alpha/beta hydrolase"/>
    <property type="match status" value="1"/>
</dbReference>
<keyword evidence="1" id="KW-0378">Hydrolase</keyword>
<evidence type="ECO:0000313" key="1">
    <source>
        <dbReference type="EMBL" id="MBC9247175.1"/>
    </source>
</evidence>
<comment type="caution">
    <text evidence="1">The sequence shown here is derived from an EMBL/GenBank/DDBJ whole genome shotgun (WGS) entry which is preliminary data.</text>
</comment>
<dbReference type="AlphaFoldDB" id="A0A926GNN6"/>
<sequence>MTNRTPDGPDGLFFGSGRGTLSFDEFRVQLNLSDTATEPTPAQLDLAMDFATIQRRRYDQNEFRETLRRQIATRDGSVLMFVHGYNNSYQEALFRLAQISAGDDRKTVPLLFSWPSSAEVRGYVADRDAAMYARDNLVQTLIMLTDVQPQGTIDIIAHSMGAWLLMEAMRQLRLQGRDDVVSRLQVGLAAPDIDLDVFRSQIQTIGKLDPPLTVLVSKDDRALAISRRISGGRMRLGMVDISDPAVQKLGQQAGIRFVDLTSMPAITAARHDRFVAAAALYDNATRRSTLGQTLSVGAYALDASGRLLSSPFSATARILDGY</sequence>
<dbReference type="PANTHER" id="PTHR36513:SF1">
    <property type="entry name" value="TRANSMEMBRANE PROTEIN"/>
    <property type="match status" value="1"/>
</dbReference>
<protein>
    <submittedName>
        <fullName evidence="1">Alpha/beta hydrolase</fullName>
    </submittedName>
</protein>
<proteinExistence type="predicted"/>
<dbReference type="InterPro" id="IPR010297">
    <property type="entry name" value="DUF900_hydrolase"/>
</dbReference>
<evidence type="ECO:0000313" key="2">
    <source>
        <dbReference type="Proteomes" id="UP000608594"/>
    </source>
</evidence>
<dbReference type="Proteomes" id="UP000608594">
    <property type="component" value="Unassembled WGS sequence"/>
</dbReference>
<reference evidence="1" key="1">
    <citation type="submission" date="2020-08" db="EMBL/GenBank/DDBJ databases">
        <title>Paracoccus amoyensis sp. nov., isolated from the surface seawater at coast of Xiamen, Fujian.</title>
        <authorList>
            <person name="Lyu L."/>
        </authorList>
    </citation>
    <scope>NUCLEOTIDE SEQUENCE</scope>
    <source>
        <strain evidence="1">11-3</strain>
    </source>
</reference>
<dbReference type="Pfam" id="PF05990">
    <property type="entry name" value="DUF900"/>
    <property type="match status" value="1"/>
</dbReference>
<gene>
    <name evidence="1" type="ORF">H4P12_10695</name>
</gene>
<name>A0A926GNN6_9RHOB</name>